<evidence type="ECO:0000256" key="4">
    <source>
        <dbReference type="ARBA" id="ARBA00022801"/>
    </source>
</evidence>
<dbReference type="PANTHER" id="PTHR11070:SF2">
    <property type="entry name" value="ATP-DEPENDENT DNA HELICASE SRS2"/>
    <property type="match status" value="1"/>
</dbReference>
<evidence type="ECO:0000256" key="9">
    <source>
        <dbReference type="ARBA" id="ARBA00023204"/>
    </source>
</evidence>
<evidence type="ECO:0000313" key="18">
    <source>
        <dbReference type="Proteomes" id="UP000013893"/>
    </source>
</evidence>
<organism evidence="17 18">
    <name type="scientific">Candidatus Saccharimonas aalborgensis</name>
    <dbReference type="NCBI Taxonomy" id="1332188"/>
    <lineage>
        <taxon>Bacteria</taxon>
        <taxon>Candidatus Saccharimonadota</taxon>
        <taxon>Candidatus Saccharimonadia</taxon>
        <taxon>Candidatus Saccharimonadales</taxon>
        <taxon>Candidatus Saccharimonadaceae</taxon>
        <taxon>Candidatus Saccharimonas</taxon>
    </lineage>
</organism>
<dbReference type="AlphaFoldDB" id="R4PNP6"/>
<evidence type="ECO:0000259" key="16">
    <source>
        <dbReference type="PROSITE" id="PS51217"/>
    </source>
</evidence>
<dbReference type="PATRIC" id="fig|1332188.3.peg.899"/>
<evidence type="ECO:0000256" key="8">
    <source>
        <dbReference type="ARBA" id="ARBA00023125"/>
    </source>
</evidence>
<keyword evidence="4 14" id="KW-0378">Hydrolase</keyword>
<dbReference type="Gene3D" id="3.90.320.10">
    <property type="match status" value="1"/>
</dbReference>
<dbReference type="CDD" id="cd17932">
    <property type="entry name" value="DEXQc_UvrD"/>
    <property type="match status" value="1"/>
</dbReference>
<dbReference type="GO" id="GO:0043138">
    <property type="term" value="F:3'-5' DNA helicase activity"/>
    <property type="evidence" value="ECO:0007669"/>
    <property type="project" value="UniProtKB-EC"/>
</dbReference>
<dbReference type="PROSITE" id="PS51217">
    <property type="entry name" value="UVRD_HELICASE_CTER"/>
    <property type="match status" value="1"/>
</dbReference>
<reference evidence="17 18" key="1">
    <citation type="journal article" date="2013" name="Nat. Biotechnol.">
        <title>Genome sequences of rare, uncultured bacteria obtained by differential coverage binning of multiple metagenomes.</title>
        <authorList>
            <person name="Albertsen M."/>
            <person name="Hugenholtz P."/>
            <person name="Skarshewski A."/>
            <person name="Nielsen K.L."/>
            <person name="Tyson G.W."/>
            <person name="Nielsen P.H."/>
        </authorList>
    </citation>
    <scope>NUCLEOTIDE SEQUENCE [LARGE SCALE GENOMIC DNA]</scope>
    <source>
        <strain evidence="17">TM71</strain>
    </source>
</reference>
<keyword evidence="3" id="KW-0227">DNA damage</keyword>
<keyword evidence="5 14" id="KW-0347">Helicase</keyword>
<name>R4PNP6_9BACT</name>
<evidence type="ECO:0000256" key="2">
    <source>
        <dbReference type="ARBA" id="ARBA00022741"/>
    </source>
</evidence>
<dbReference type="KEGG" id="saal:L336_0904"/>
<dbReference type="HOGENOM" id="CLU_006382_0_0_0"/>
<dbReference type="Pfam" id="PF12705">
    <property type="entry name" value="PDDEXK_1"/>
    <property type="match status" value="1"/>
</dbReference>
<dbReference type="GO" id="GO:0003677">
    <property type="term" value="F:DNA binding"/>
    <property type="evidence" value="ECO:0007669"/>
    <property type="project" value="UniProtKB-KW"/>
</dbReference>
<evidence type="ECO:0000256" key="3">
    <source>
        <dbReference type="ARBA" id="ARBA00022763"/>
    </source>
</evidence>
<keyword evidence="6" id="KW-0269">Exonuclease</keyword>
<dbReference type="InterPro" id="IPR038726">
    <property type="entry name" value="PDDEXK_AddAB-type"/>
</dbReference>
<evidence type="ECO:0000256" key="5">
    <source>
        <dbReference type="ARBA" id="ARBA00022806"/>
    </source>
</evidence>
<dbReference type="EMBL" id="CP005957">
    <property type="protein sequence ID" value="AGL62604.1"/>
    <property type="molecule type" value="Genomic_DNA"/>
</dbReference>
<dbReference type="InterPro" id="IPR014017">
    <property type="entry name" value="DNA_helicase_UvrD-like_C"/>
</dbReference>
<evidence type="ECO:0000256" key="11">
    <source>
        <dbReference type="ARBA" id="ARBA00034617"/>
    </source>
</evidence>
<dbReference type="PANTHER" id="PTHR11070">
    <property type="entry name" value="UVRD / RECB / PCRA DNA HELICASE FAMILY MEMBER"/>
    <property type="match status" value="1"/>
</dbReference>
<dbReference type="GO" id="GO:0016887">
    <property type="term" value="F:ATP hydrolysis activity"/>
    <property type="evidence" value="ECO:0007669"/>
    <property type="project" value="RHEA"/>
</dbReference>
<evidence type="ECO:0000313" key="17">
    <source>
        <dbReference type="EMBL" id="AGL62604.1"/>
    </source>
</evidence>
<dbReference type="PROSITE" id="PS51198">
    <property type="entry name" value="UVRD_HELICASE_ATP_BIND"/>
    <property type="match status" value="1"/>
</dbReference>
<dbReference type="SUPFAM" id="SSF52980">
    <property type="entry name" value="Restriction endonuclease-like"/>
    <property type="match status" value="1"/>
</dbReference>
<evidence type="ECO:0000256" key="13">
    <source>
        <dbReference type="ARBA" id="ARBA00048988"/>
    </source>
</evidence>
<keyword evidence="7 14" id="KW-0067">ATP-binding</keyword>
<evidence type="ECO:0000256" key="6">
    <source>
        <dbReference type="ARBA" id="ARBA00022839"/>
    </source>
</evidence>
<dbReference type="RefSeq" id="WP_015642054.1">
    <property type="nucleotide sequence ID" value="NC_021219.1"/>
</dbReference>
<accession>R4PNP6</accession>
<feature type="binding site" evidence="14">
    <location>
        <begin position="31"/>
        <end position="38"/>
    </location>
    <ligand>
        <name>ATP</name>
        <dbReference type="ChEBI" id="CHEBI:30616"/>
    </ligand>
</feature>
<dbReference type="GO" id="GO:0000725">
    <property type="term" value="P:recombinational repair"/>
    <property type="evidence" value="ECO:0007669"/>
    <property type="project" value="TreeGrafter"/>
</dbReference>
<comment type="catalytic activity">
    <reaction evidence="11">
        <text>Couples ATP hydrolysis with the unwinding of duplex DNA by translocating in the 3'-5' direction.</text>
        <dbReference type="EC" id="5.6.2.4"/>
    </reaction>
</comment>
<dbReference type="Pfam" id="PF13361">
    <property type="entry name" value="UvrD_C"/>
    <property type="match status" value="2"/>
</dbReference>
<dbReference type="InterPro" id="IPR011335">
    <property type="entry name" value="Restrct_endonuc-II-like"/>
</dbReference>
<keyword evidence="10" id="KW-0413">Isomerase</keyword>
<dbReference type="Proteomes" id="UP000013893">
    <property type="component" value="Chromosome"/>
</dbReference>
<evidence type="ECO:0000256" key="14">
    <source>
        <dbReference type="PROSITE-ProRule" id="PRU00560"/>
    </source>
</evidence>
<dbReference type="OrthoDB" id="9810135at2"/>
<keyword evidence="18" id="KW-1185">Reference proteome</keyword>
<evidence type="ECO:0000259" key="15">
    <source>
        <dbReference type="PROSITE" id="PS51198"/>
    </source>
</evidence>
<dbReference type="Pfam" id="PF00580">
    <property type="entry name" value="UvrD-helicase"/>
    <property type="match status" value="1"/>
</dbReference>
<evidence type="ECO:0000256" key="1">
    <source>
        <dbReference type="ARBA" id="ARBA00022722"/>
    </source>
</evidence>
<dbReference type="STRING" id="1332188.L336_0904"/>
<gene>
    <name evidence="17" type="primary">uvrD</name>
    <name evidence="17" type="ORF">L336_0904</name>
</gene>
<keyword evidence="9" id="KW-0234">DNA repair</keyword>
<evidence type="ECO:0000256" key="10">
    <source>
        <dbReference type="ARBA" id="ARBA00023235"/>
    </source>
</evidence>
<dbReference type="GO" id="GO:0005524">
    <property type="term" value="F:ATP binding"/>
    <property type="evidence" value="ECO:0007669"/>
    <property type="project" value="UniProtKB-UniRule"/>
</dbReference>
<proteinExistence type="predicted"/>
<dbReference type="Gene3D" id="1.10.486.10">
    <property type="entry name" value="PCRA, domain 4"/>
    <property type="match status" value="1"/>
</dbReference>
<sequence>MTTAFDARYRQLNAAQRQAVDAIDGPLLVVAGPGTGKTELLGMRAANILRSTDTLPENILCLTFTDSGAAAMRERLAGIIGPDAYRVAIHTFHSFGTEVINQNNQYFYHGAAFRPADEVTMHQVLSEIFDELDYTNPLASKNNGEHTHLKDTMSTISELKRAGLSSDELLAIINANEEVLDSIERDLTEIFSNKPSTTMLSLLVPLAERVAALAVPTLPSGITPLANVLALSMAHAFDEAVATNKTTPITAWRNQWLEKNTEGEFVFKDRKRHAKLRSVAHIYYVYLSRMEQAGLYDYDDMILGVVHGMETQPDLKYNLQEKYHYIMVDEFQDTNLAQLRILFDLTDTSANEGNPNVMAVGDDDQAIYSFQGADVNNIHRFRNQYPSHQSIVLTENYRSGAAILQHAREVIVQGTGRLETTMEISKQLEAQKKSESTVILQQLPSVIEERAWIAQSIKERIKNGATPASIAVLARRHQDLVSLLPYLYHEDIAVNYERRDNVLDIEAVRALELLARITVSLHDSEFDVVDSLMPQLLGHPMCKPNPEAIWRLGLTCYRDRITWLEAMQNSERYQPLAQWLISLSANLSHTTLEASIDILTGIPTEEESSSHDYSSPLFAYYFSDERLKDNPDAYLTMLEALRTLRHALRQYRPDQDLTLQDFLSFIELHRQMKTPLVSLRRPSEHAQDAITLLSAHKAKGLEFDTVFIVSAIDSIWGERVRSRTRLIGYPENLPLAPAGNTYDERLRLFFVAMTRACRTLIISYSRHDEQERDSLIARFLVGSSLTPTVSVPQTTLAQLTDHAELAWHDTITKHPSITMKQLLTPQLEAYKLSSTHLNAFIDITRGGPQAFLLHNLLRFPQAKSAAACYGTAIHAVLQRAHTHLAATGDRRPVEDILGDFVTELQNQRLPAAEFALYSKKGVDSLTRFLDAKYSTFTATQKTELNFSTQHVQLGDARLTGSLDLVDIADNSIVVTDYKTGKPSRTWNGNSEYQKIKLHKYKQQLMFYELLVSKSRDYSKYAFTKGVLQFIEPDQSGVIHDLSLTFTEEELAEFSDLIAAVWHCITALELPDTSSFEPTLKGIIEFEHYLIDNFAKK</sequence>
<comment type="catalytic activity">
    <reaction evidence="13">
        <text>ATP + H2O = ADP + phosphate + H(+)</text>
        <dbReference type="Rhea" id="RHEA:13065"/>
        <dbReference type="ChEBI" id="CHEBI:15377"/>
        <dbReference type="ChEBI" id="CHEBI:15378"/>
        <dbReference type="ChEBI" id="CHEBI:30616"/>
        <dbReference type="ChEBI" id="CHEBI:43474"/>
        <dbReference type="ChEBI" id="CHEBI:456216"/>
        <dbReference type="EC" id="5.6.2.4"/>
    </reaction>
</comment>
<feature type="domain" description="UvrD-like helicase ATP-binding" evidence="15">
    <location>
        <begin position="10"/>
        <end position="400"/>
    </location>
</feature>
<dbReference type="GO" id="GO:0004527">
    <property type="term" value="F:exonuclease activity"/>
    <property type="evidence" value="ECO:0007669"/>
    <property type="project" value="UniProtKB-KW"/>
</dbReference>
<keyword evidence="8" id="KW-0238">DNA-binding</keyword>
<keyword evidence="1" id="KW-0540">Nuclease</keyword>
<dbReference type="InterPro" id="IPR014016">
    <property type="entry name" value="UvrD-like_ATP-bd"/>
</dbReference>
<dbReference type="SUPFAM" id="SSF52540">
    <property type="entry name" value="P-loop containing nucleoside triphosphate hydrolases"/>
    <property type="match status" value="1"/>
</dbReference>
<feature type="domain" description="UvrD-like helicase C-terminal" evidence="16">
    <location>
        <begin position="401"/>
        <end position="700"/>
    </location>
</feature>
<dbReference type="EC" id="5.6.2.4" evidence="12"/>
<dbReference type="InterPro" id="IPR000212">
    <property type="entry name" value="DNA_helicase_UvrD/REP"/>
</dbReference>
<dbReference type="InterPro" id="IPR027417">
    <property type="entry name" value="P-loop_NTPase"/>
</dbReference>
<dbReference type="Gene3D" id="3.40.50.300">
    <property type="entry name" value="P-loop containing nucleotide triphosphate hydrolases"/>
    <property type="match status" value="3"/>
</dbReference>
<evidence type="ECO:0000256" key="12">
    <source>
        <dbReference type="ARBA" id="ARBA00034808"/>
    </source>
</evidence>
<protein>
    <recommendedName>
        <fullName evidence="12">DNA 3'-5' helicase</fullName>
        <ecNumber evidence="12">5.6.2.4</ecNumber>
    </recommendedName>
</protein>
<keyword evidence="2 14" id="KW-0547">Nucleotide-binding</keyword>
<dbReference type="InterPro" id="IPR011604">
    <property type="entry name" value="PDDEXK-like_dom_sf"/>
</dbReference>
<evidence type="ECO:0000256" key="7">
    <source>
        <dbReference type="ARBA" id="ARBA00022840"/>
    </source>
</evidence>